<dbReference type="Gene3D" id="4.10.280.10">
    <property type="entry name" value="Helix-loop-helix DNA-binding domain"/>
    <property type="match status" value="1"/>
</dbReference>
<dbReference type="InterPro" id="IPR036638">
    <property type="entry name" value="HLH_DNA-bd_sf"/>
</dbReference>
<accession>A0A815KX64</accession>
<evidence type="ECO:0000256" key="1">
    <source>
        <dbReference type="ARBA" id="ARBA00023125"/>
    </source>
</evidence>
<dbReference type="AlphaFoldDB" id="A0A815KX64"/>
<dbReference type="Proteomes" id="UP000663828">
    <property type="component" value="Unassembled WGS sequence"/>
</dbReference>
<dbReference type="SUPFAM" id="SSF47459">
    <property type="entry name" value="HLH, helix-loop-helix DNA-binding domain"/>
    <property type="match status" value="1"/>
</dbReference>
<dbReference type="SMART" id="SM00353">
    <property type="entry name" value="HLH"/>
    <property type="match status" value="1"/>
</dbReference>
<protein>
    <recommendedName>
        <fullName evidence="2">BHLH domain-containing protein</fullName>
    </recommendedName>
</protein>
<dbReference type="GO" id="GO:0000981">
    <property type="term" value="F:DNA-binding transcription factor activity, RNA polymerase II-specific"/>
    <property type="evidence" value="ECO:0007669"/>
    <property type="project" value="TreeGrafter"/>
</dbReference>
<evidence type="ECO:0000313" key="3">
    <source>
        <dbReference type="EMBL" id="CAF1396687.1"/>
    </source>
</evidence>
<gene>
    <name evidence="3" type="ORF">XAT740_LOCUS33907</name>
</gene>
<organism evidence="3 4">
    <name type="scientific">Adineta ricciae</name>
    <name type="common">Rotifer</name>
    <dbReference type="NCBI Taxonomy" id="249248"/>
    <lineage>
        <taxon>Eukaryota</taxon>
        <taxon>Metazoa</taxon>
        <taxon>Spiralia</taxon>
        <taxon>Gnathifera</taxon>
        <taxon>Rotifera</taxon>
        <taxon>Eurotatoria</taxon>
        <taxon>Bdelloidea</taxon>
        <taxon>Adinetida</taxon>
        <taxon>Adinetidae</taxon>
        <taxon>Adineta</taxon>
    </lineage>
</organism>
<evidence type="ECO:0000259" key="2">
    <source>
        <dbReference type="PROSITE" id="PS50888"/>
    </source>
</evidence>
<comment type="caution">
    <text evidence="3">The sequence shown here is derived from an EMBL/GenBank/DDBJ whole genome shotgun (WGS) entry which is preliminary data.</text>
</comment>
<evidence type="ECO:0000313" key="4">
    <source>
        <dbReference type="Proteomes" id="UP000663828"/>
    </source>
</evidence>
<dbReference type="GO" id="GO:0046983">
    <property type="term" value="F:protein dimerization activity"/>
    <property type="evidence" value="ECO:0007669"/>
    <property type="project" value="InterPro"/>
</dbReference>
<dbReference type="InterPro" id="IPR011598">
    <property type="entry name" value="bHLH_dom"/>
</dbReference>
<dbReference type="GO" id="GO:0000977">
    <property type="term" value="F:RNA polymerase II transcription regulatory region sequence-specific DNA binding"/>
    <property type="evidence" value="ECO:0007669"/>
    <property type="project" value="TreeGrafter"/>
</dbReference>
<sequence>MDEPCCTCCYSSFQLHYEHQHDMFDHMAKEEFLVTSSESKSKPIRRSKHIPHNLRPKHIVDRRNTRERRRVHDVNQAFLLLKALLPFEPHELTKEHLHSTRISKLRTLRKAVDYIQALQLLLNETN</sequence>
<proteinExistence type="predicted"/>
<dbReference type="EMBL" id="CAJNOR010003274">
    <property type="protein sequence ID" value="CAF1396687.1"/>
    <property type="molecule type" value="Genomic_DNA"/>
</dbReference>
<name>A0A815KX64_ADIRI</name>
<keyword evidence="1" id="KW-0238">DNA-binding</keyword>
<dbReference type="PANTHER" id="PTHR23349:SF108">
    <property type="entry name" value="BHLH DOMAIN-CONTAINING PROTEIN"/>
    <property type="match status" value="1"/>
</dbReference>
<feature type="domain" description="BHLH" evidence="2">
    <location>
        <begin position="58"/>
        <end position="118"/>
    </location>
</feature>
<dbReference type="Pfam" id="PF00010">
    <property type="entry name" value="HLH"/>
    <property type="match status" value="1"/>
</dbReference>
<dbReference type="GO" id="GO:0032502">
    <property type="term" value="P:developmental process"/>
    <property type="evidence" value="ECO:0007669"/>
    <property type="project" value="TreeGrafter"/>
</dbReference>
<dbReference type="PANTHER" id="PTHR23349">
    <property type="entry name" value="BASIC HELIX-LOOP-HELIX TRANSCRIPTION FACTOR, TWIST"/>
    <property type="match status" value="1"/>
</dbReference>
<reference evidence="3" key="1">
    <citation type="submission" date="2021-02" db="EMBL/GenBank/DDBJ databases">
        <authorList>
            <person name="Nowell W R."/>
        </authorList>
    </citation>
    <scope>NUCLEOTIDE SEQUENCE</scope>
</reference>
<dbReference type="PROSITE" id="PS50888">
    <property type="entry name" value="BHLH"/>
    <property type="match status" value="1"/>
</dbReference>
<keyword evidence="4" id="KW-1185">Reference proteome</keyword>
<dbReference type="InterPro" id="IPR050283">
    <property type="entry name" value="E-box_TF_Regulators"/>
</dbReference>